<proteinExistence type="predicted"/>
<comment type="caution">
    <text evidence="1">The sequence shown here is derived from an EMBL/GenBank/DDBJ whole genome shotgun (WGS) entry which is preliminary data.</text>
</comment>
<dbReference type="Proteomes" id="UP000186817">
    <property type="component" value="Unassembled WGS sequence"/>
</dbReference>
<dbReference type="EMBL" id="LSRX01000135">
    <property type="protein sequence ID" value="OLQ07632.1"/>
    <property type="molecule type" value="Genomic_DNA"/>
</dbReference>
<dbReference type="AlphaFoldDB" id="A0A1Q9EJM1"/>
<gene>
    <name evidence="1" type="ORF">AK812_SmicGene8972</name>
</gene>
<protein>
    <submittedName>
        <fullName evidence="1">Uncharacterized protein</fullName>
    </submittedName>
</protein>
<reference evidence="1 2" key="1">
    <citation type="submission" date="2016-02" db="EMBL/GenBank/DDBJ databases">
        <title>Genome analysis of coral dinoflagellate symbionts highlights evolutionary adaptations to a symbiotic lifestyle.</title>
        <authorList>
            <person name="Aranda M."/>
            <person name="Li Y."/>
            <person name="Liew Y.J."/>
            <person name="Baumgarten S."/>
            <person name="Simakov O."/>
            <person name="Wilson M."/>
            <person name="Piel J."/>
            <person name="Ashoor H."/>
            <person name="Bougouffa S."/>
            <person name="Bajic V.B."/>
            <person name="Ryu T."/>
            <person name="Ravasi T."/>
            <person name="Bayer T."/>
            <person name="Micklem G."/>
            <person name="Kim H."/>
            <person name="Bhak J."/>
            <person name="Lajeunesse T.C."/>
            <person name="Voolstra C.R."/>
        </authorList>
    </citation>
    <scope>NUCLEOTIDE SEQUENCE [LARGE SCALE GENOMIC DNA]</scope>
    <source>
        <strain evidence="1 2">CCMP2467</strain>
    </source>
</reference>
<accession>A0A1Q9EJM1</accession>
<dbReference type="OrthoDB" id="204026at2759"/>
<organism evidence="1 2">
    <name type="scientific">Symbiodinium microadriaticum</name>
    <name type="common">Dinoflagellate</name>
    <name type="synonym">Zooxanthella microadriatica</name>
    <dbReference type="NCBI Taxonomy" id="2951"/>
    <lineage>
        <taxon>Eukaryota</taxon>
        <taxon>Sar</taxon>
        <taxon>Alveolata</taxon>
        <taxon>Dinophyceae</taxon>
        <taxon>Suessiales</taxon>
        <taxon>Symbiodiniaceae</taxon>
        <taxon>Symbiodinium</taxon>
    </lineage>
</organism>
<sequence>MHTPVLSIGDGIVKEIAQTHKCGGIHAANLAKWNSVSVSSRNKEQTAIVHLAVVLESGIIVDYLHILADTARVQGYIVNTFEGDGGKTQFFHNPYRAETSTPREVRWEAEDREGGFVKMAGKPRMPTTLDGPGV</sequence>
<keyword evidence="2" id="KW-1185">Reference proteome</keyword>
<evidence type="ECO:0000313" key="1">
    <source>
        <dbReference type="EMBL" id="OLQ07632.1"/>
    </source>
</evidence>
<evidence type="ECO:0000313" key="2">
    <source>
        <dbReference type="Proteomes" id="UP000186817"/>
    </source>
</evidence>
<name>A0A1Q9EJM1_SYMMI</name>